<dbReference type="GO" id="GO:0009166">
    <property type="term" value="P:nucleotide catabolic process"/>
    <property type="evidence" value="ECO:0007669"/>
    <property type="project" value="InterPro"/>
</dbReference>
<evidence type="ECO:0000313" key="6">
    <source>
        <dbReference type="Proteomes" id="UP000005413"/>
    </source>
</evidence>
<dbReference type="SUPFAM" id="SSF55816">
    <property type="entry name" value="5'-nucleotidase (syn. UDP-sugar hydrolase), C-terminal domain"/>
    <property type="match status" value="1"/>
</dbReference>
<dbReference type="PANTHER" id="PTHR11575:SF23">
    <property type="entry name" value="5-NUCLEOTIDASE FAMILY PROTEIN"/>
    <property type="match status" value="1"/>
</dbReference>
<organism evidence="5 6">
    <name type="scientific">Staphylococcus simiae CCM 7213 = CCUG 51256</name>
    <dbReference type="NCBI Taxonomy" id="911238"/>
    <lineage>
        <taxon>Bacteria</taxon>
        <taxon>Bacillati</taxon>
        <taxon>Bacillota</taxon>
        <taxon>Bacilli</taxon>
        <taxon>Bacillales</taxon>
        <taxon>Staphylococcaceae</taxon>
        <taxon>Staphylococcus</taxon>
    </lineage>
</organism>
<dbReference type="PATRIC" id="fig|911238.3.peg.1465"/>
<keyword evidence="1" id="KW-0732">Signal</keyword>
<dbReference type="InterPro" id="IPR011240">
    <property type="entry name" value="Pesterase_YunD"/>
</dbReference>
<name>G5JJN2_9STAP</name>
<protein>
    <submittedName>
        <fullName evidence="5">Putative 5'-nucleotidase</fullName>
    </submittedName>
</protein>
<dbReference type="SUPFAM" id="SSF56300">
    <property type="entry name" value="Metallo-dependent phosphatases"/>
    <property type="match status" value="1"/>
</dbReference>
<dbReference type="EMBL" id="AEUN01000454">
    <property type="protein sequence ID" value="EHJ07595.1"/>
    <property type="molecule type" value="Genomic_DNA"/>
</dbReference>
<dbReference type="OrthoDB" id="9793179at2"/>
<evidence type="ECO:0000259" key="4">
    <source>
        <dbReference type="Pfam" id="PF02872"/>
    </source>
</evidence>
<dbReference type="Pfam" id="PF00149">
    <property type="entry name" value="Metallophos"/>
    <property type="match status" value="1"/>
</dbReference>
<dbReference type="Gene3D" id="3.90.780.10">
    <property type="entry name" value="5'-Nucleotidase, C-terminal domain"/>
    <property type="match status" value="1"/>
</dbReference>
<gene>
    <name evidence="5" type="ORF">SS7213T_08457</name>
</gene>
<dbReference type="PRINTS" id="PR01607">
    <property type="entry name" value="APYRASEFAMLY"/>
</dbReference>
<dbReference type="CDD" id="cd00845">
    <property type="entry name" value="MPP_UshA_N_like"/>
    <property type="match status" value="1"/>
</dbReference>
<dbReference type="PIRSF" id="PIRSF036361">
    <property type="entry name" value="YunD"/>
    <property type="match status" value="1"/>
</dbReference>
<dbReference type="PANTHER" id="PTHR11575">
    <property type="entry name" value="5'-NUCLEOTIDASE-RELATED"/>
    <property type="match status" value="1"/>
</dbReference>
<comment type="caution">
    <text evidence="5">The sequence shown here is derived from an EMBL/GenBank/DDBJ whole genome shotgun (WGS) entry which is preliminary data.</text>
</comment>
<feature type="domain" description="5'-Nucleotidase C-terminal" evidence="4">
    <location>
        <begin position="276"/>
        <end position="416"/>
    </location>
</feature>
<evidence type="ECO:0000256" key="2">
    <source>
        <dbReference type="RuleBase" id="RU362119"/>
    </source>
</evidence>
<dbReference type="InterPro" id="IPR029052">
    <property type="entry name" value="Metallo-depent_PP-like"/>
</dbReference>
<comment type="similarity">
    <text evidence="2">Belongs to the 5'-nucleotidase family.</text>
</comment>
<keyword evidence="6" id="KW-1185">Reference proteome</keyword>
<dbReference type="GO" id="GO:0008768">
    <property type="term" value="F:UDP-sugar diphosphatase activity"/>
    <property type="evidence" value="ECO:0007669"/>
    <property type="project" value="TreeGrafter"/>
</dbReference>
<keyword evidence="2" id="KW-0547">Nucleotide-binding</keyword>
<proteinExistence type="inferred from homology"/>
<accession>G5JJN2</accession>
<reference evidence="5 6" key="1">
    <citation type="journal article" date="2012" name="BMC Genomics">
        <title>Comparative genomic analysis of the genus Staphylococcus including Staphylococcus aureus and its newly described sister species Staphylococcus simiae.</title>
        <authorList>
            <person name="Suzuki H."/>
            <person name="Lefebure T."/>
            <person name="Pavinski Bitar P."/>
            <person name="Stanhope M.J."/>
        </authorList>
    </citation>
    <scope>NUCLEOTIDE SEQUENCE [LARGE SCALE GENOMIC DNA]</scope>
    <source>
        <strain evidence="5 6">CCM 7213</strain>
    </source>
</reference>
<dbReference type="Pfam" id="PF02872">
    <property type="entry name" value="5_nucleotid_C"/>
    <property type="match status" value="1"/>
</dbReference>
<dbReference type="InterPro" id="IPR004843">
    <property type="entry name" value="Calcineurin-like_PHP"/>
</dbReference>
<dbReference type="GO" id="GO:0000166">
    <property type="term" value="F:nucleotide binding"/>
    <property type="evidence" value="ECO:0007669"/>
    <property type="project" value="UniProtKB-KW"/>
</dbReference>
<sequence>MQLTIYHTNDIHSHLHEYERIKAYMAQQRPQLSHPSLYVDLGDHVDLSAPITQATLGRKNIELLNESHCDIATIGNNEGMTLAHETLEHLYDEAEFKVICANVIDEKGELPNNILSSYIETIEDTRILFVAATAPFTPFYRALDWIVTDPLEAIKEEINRHQGDYDVLIVLSHCGIFFDEKLCTELPQIDVIFGSHTHHYFEQGEMKNGVLMVAAGKYGHYLGEVNLTITNNTVTHKTATIIPVDSLPQVSTDFEQQGKHMMLTPVINHPVRLTRQYNAITETAYMLAESVCEFTHADCAIINTGLLVNDVISDKVTAYDIHRLLPHPINLVRVKLTGRQLKDVIVKSQKQEYMYEHAQGLGFRGDIFGGYVLYKLGYIESQQRYFIDGQELDDNKIYVLGTVDMYTFGRYFPMLKELPTEYLMPEFLRDIFKEKLLQY</sequence>
<evidence type="ECO:0000313" key="5">
    <source>
        <dbReference type="EMBL" id="EHJ07595.1"/>
    </source>
</evidence>
<dbReference type="RefSeq" id="WP_002464387.1">
    <property type="nucleotide sequence ID" value="NZ_AEUN01000454.1"/>
</dbReference>
<feature type="domain" description="Calcineurin-like phosphoesterase" evidence="3">
    <location>
        <begin position="4"/>
        <end position="200"/>
    </location>
</feature>
<keyword evidence="2" id="KW-0378">Hydrolase</keyword>
<evidence type="ECO:0000256" key="1">
    <source>
        <dbReference type="ARBA" id="ARBA00022729"/>
    </source>
</evidence>
<dbReference type="GO" id="GO:0008253">
    <property type="term" value="F:5'-nucleotidase activity"/>
    <property type="evidence" value="ECO:0007669"/>
    <property type="project" value="TreeGrafter"/>
</dbReference>
<dbReference type="AlphaFoldDB" id="G5JJN2"/>
<dbReference type="InterPro" id="IPR036907">
    <property type="entry name" value="5'-Nucleotdase_C_sf"/>
</dbReference>
<dbReference type="InterPro" id="IPR006179">
    <property type="entry name" value="5_nucleotidase/apyrase"/>
</dbReference>
<dbReference type="Gene3D" id="3.60.21.10">
    <property type="match status" value="1"/>
</dbReference>
<dbReference type="InterPro" id="IPR008334">
    <property type="entry name" value="5'-Nucleotdase_C"/>
</dbReference>
<dbReference type="GO" id="GO:0030288">
    <property type="term" value="C:outer membrane-bounded periplasmic space"/>
    <property type="evidence" value="ECO:0007669"/>
    <property type="project" value="TreeGrafter"/>
</dbReference>
<evidence type="ECO:0000259" key="3">
    <source>
        <dbReference type="Pfam" id="PF00149"/>
    </source>
</evidence>
<dbReference type="Proteomes" id="UP000005413">
    <property type="component" value="Unassembled WGS sequence"/>
</dbReference>